<dbReference type="Proteomes" id="UP000054097">
    <property type="component" value="Unassembled WGS sequence"/>
</dbReference>
<dbReference type="PANTHER" id="PTHR38046:SF1">
    <property type="entry name" value="CRYPTIC LOCI REGULATOR 2"/>
    <property type="match status" value="1"/>
</dbReference>
<dbReference type="HOGENOM" id="CLU_1251342_0_0_1"/>
<reference evidence="3" key="3">
    <citation type="submission" date="2015-02" db="EMBL/GenBank/DDBJ databases">
        <title>Evolutionary Origins and Diversification of the Mycorrhizal Mutualists.</title>
        <authorList>
            <consortium name="DOE Joint Genome Institute"/>
            <consortium name="Mycorrhizal Genomics Consortium"/>
            <person name="Kohler A."/>
            <person name="Kuo A."/>
            <person name="Nagy L.G."/>
            <person name="Floudas D."/>
            <person name="Copeland A."/>
            <person name="Barry K.W."/>
            <person name="Cichocki N."/>
            <person name="Veneault-Fourrey C."/>
            <person name="LaButti K."/>
            <person name="Lindquist E.A."/>
            <person name="Lipzen A."/>
            <person name="Lundell T."/>
            <person name="Morin E."/>
            <person name="Murat C."/>
            <person name="Riley R."/>
            <person name="Ohm R."/>
            <person name="Sun H."/>
            <person name="Tunlid A."/>
            <person name="Henrissat B."/>
            <person name="Grigoriev I.V."/>
            <person name="Hibbett D.S."/>
            <person name="Martin F."/>
        </authorList>
    </citation>
    <scope>NUCLEOTIDE SEQUENCE</scope>
    <source>
        <strain evidence="3 5">MAFF 305830</strain>
    </source>
</reference>
<dbReference type="GO" id="GO:0033553">
    <property type="term" value="C:rDNA heterochromatin"/>
    <property type="evidence" value="ECO:0007669"/>
    <property type="project" value="TreeGrafter"/>
</dbReference>
<gene>
    <name evidence="3" type="ORF">M408DRAFT_186885</name>
    <name evidence="4" type="ORF">M408DRAFT_326542</name>
</gene>
<feature type="region of interest" description="Disordered" evidence="1">
    <location>
        <begin position="206"/>
        <end position="231"/>
    </location>
</feature>
<evidence type="ECO:0000313" key="5">
    <source>
        <dbReference type="Proteomes" id="UP000054097"/>
    </source>
</evidence>
<protein>
    <recommendedName>
        <fullName evidence="2">Cryptic loci regulator 2 N-terminal domain-containing protein</fullName>
    </recommendedName>
</protein>
<dbReference type="PANTHER" id="PTHR38046">
    <property type="entry name" value="CRYPTIC LOCI REGULATOR 2"/>
    <property type="match status" value="1"/>
</dbReference>
<name>A0A0C3BL66_SERVB</name>
<dbReference type="GO" id="GO:0030466">
    <property type="term" value="P:silent mating-type cassette heterochromatin formation"/>
    <property type="evidence" value="ECO:0007669"/>
    <property type="project" value="TreeGrafter"/>
</dbReference>
<dbReference type="InterPro" id="IPR031915">
    <property type="entry name" value="Clr2_N"/>
</dbReference>
<dbReference type="Pfam" id="PF16761">
    <property type="entry name" value="Clr2_transil"/>
    <property type="match status" value="1"/>
</dbReference>
<dbReference type="AlphaFoldDB" id="A0A0C3BL66"/>
<evidence type="ECO:0000259" key="2">
    <source>
        <dbReference type="Pfam" id="PF16761"/>
    </source>
</evidence>
<evidence type="ECO:0000313" key="3">
    <source>
        <dbReference type="EMBL" id="KIM32809.1"/>
    </source>
</evidence>
<sequence>MSYQGTSQSREPRFTGNNFIFEGALLTINVTDSEETRLPPESIKVTDKGTVQRYHKEGITSPTSKHWRSLIAQELCIKYLGYPHGRDYILTAFPSGYHLYTCREGSNATSKASRDDIRRDAYLHGGGHKFRSPAEAFCHFAWLMRGKPPNRCKCVYDTSLKRFRRSQGALNADLKKRYTDYMDQKRKQIYRDKMECIRNGKEYITPPPPVDSFNDDTYLLPASKPRASRNR</sequence>
<dbReference type="InterPro" id="IPR038986">
    <property type="entry name" value="Clr2"/>
</dbReference>
<dbReference type="GO" id="GO:0070824">
    <property type="term" value="C:SHREC complex"/>
    <property type="evidence" value="ECO:0007669"/>
    <property type="project" value="InterPro"/>
</dbReference>
<dbReference type="OrthoDB" id="2421327at2759"/>
<reference evidence="3 5" key="1">
    <citation type="submission" date="2014-04" db="EMBL/GenBank/DDBJ databases">
        <authorList>
            <consortium name="DOE Joint Genome Institute"/>
            <person name="Kuo A."/>
            <person name="Zuccaro A."/>
            <person name="Kohler A."/>
            <person name="Nagy L.G."/>
            <person name="Floudas D."/>
            <person name="Copeland A."/>
            <person name="Barry K.W."/>
            <person name="Cichocki N."/>
            <person name="Veneault-Fourrey C."/>
            <person name="LaButti K."/>
            <person name="Lindquist E.A."/>
            <person name="Lipzen A."/>
            <person name="Lundell T."/>
            <person name="Morin E."/>
            <person name="Murat C."/>
            <person name="Sun H."/>
            <person name="Tunlid A."/>
            <person name="Henrissat B."/>
            <person name="Grigoriev I.V."/>
            <person name="Hibbett D.S."/>
            <person name="Martin F."/>
            <person name="Nordberg H.P."/>
            <person name="Cantor M.N."/>
            <person name="Hua S.X."/>
        </authorList>
    </citation>
    <scope>NUCLEOTIDE SEQUENCE [LARGE SCALE GENOMIC DNA]</scope>
    <source>
        <strain evidence="3 5">MAFF 305830</strain>
    </source>
</reference>
<evidence type="ECO:0000313" key="4">
    <source>
        <dbReference type="EMBL" id="KIM32811.1"/>
    </source>
</evidence>
<evidence type="ECO:0000256" key="1">
    <source>
        <dbReference type="SAM" id="MobiDB-lite"/>
    </source>
</evidence>
<dbReference type="EMBL" id="KN824279">
    <property type="protein sequence ID" value="KIM32809.1"/>
    <property type="molecule type" value="Genomic_DNA"/>
</dbReference>
<feature type="domain" description="Cryptic loci regulator 2 N-terminal" evidence="2">
    <location>
        <begin position="88"/>
        <end position="156"/>
    </location>
</feature>
<reference evidence="5" key="2">
    <citation type="submission" date="2015-01" db="EMBL/GenBank/DDBJ databases">
        <title>Evolutionary Origins and Diversification of the Mycorrhizal Mutualists.</title>
        <authorList>
            <consortium name="DOE Joint Genome Institute"/>
            <consortium name="Mycorrhizal Genomics Consortium"/>
            <person name="Kohler A."/>
            <person name="Kuo A."/>
            <person name="Nagy L.G."/>
            <person name="Floudas D."/>
            <person name="Copeland A."/>
            <person name="Barry K.W."/>
            <person name="Cichocki N."/>
            <person name="Veneault-Fourrey C."/>
            <person name="LaButti K."/>
            <person name="Lindquist E.A."/>
            <person name="Lipzen A."/>
            <person name="Lundell T."/>
            <person name="Morin E."/>
            <person name="Murat C."/>
            <person name="Riley R."/>
            <person name="Ohm R."/>
            <person name="Sun H."/>
            <person name="Tunlid A."/>
            <person name="Henrissat B."/>
            <person name="Grigoriev I.V."/>
            <person name="Hibbett D.S."/>
            <person name="Martin F."/>
        </authorList>
    </citation>
    <scope>NUCLEOTIDE SEQUENCE [LARGE SCALE GENOMIC DNA]</scope>
    <source>
        <strain evidence="4 5">MAFF 305830</strain>
    </source>
</reference>
<keyword evidence="5" id="KW-1185">Reference proteome</keyword>
<organism evidence="3 5">
    <name type="scientific">Serendipita vermifera MAFF 305830</name>
    <dbReference type="NCBI Taxonomy" id="933852"/>
    <lineage>
        <taxon>Eukaryota</taxon>
        <taxon>Fungi</taxon>
        <taxon>Dikarya</taxon>
        <taxon>Basidiomycota</taxon>
        <taxon>Agaricomycotina</taxon>
        <taxon>Agaricomycetes</taxon>
        <taxon>Sebacinales</taxon>
        <taxon>Serendipitaceae</taxon>
        <taxon>Serendipita</taxon>
    </lineage>
</organism>
<proteinExistence type="predicted"/>
<accession>A0A0C3BL66</accession>
<dbReference type="EMBL" id="KN824279">
    <property type="protein sequence ID" value="KIM32811.1"/>
    <property type="molecule type" value="Genomic_DNA"/>
</dbReference>
<dbReference type="GO" id="GO:0031934">
    <property type="term" value="C:mating-type region heterochromatin"/>
    <property type="evidence" value="ECO:0007669"/>
    <property type="project" value="TreeGrafter"/>
</dbReference>